<gene>
    <name evidence="1" type="ORF">ILYODFUR_036127</name>
</gene>
<organism evidence="1 2">
    <name type="scientific">Ilyodon furcidens</name>
    <name type="common">goldbreast splitfin</name>
    <dbReference type="NCBI Taxonomy" id="33524"/>
    <lineage>
        <taxon>Eukaryota</taxon>
        <taxon>Metazoa</taxon>
        <taxon>Chordata</taxon>
        <taxon>Craniata</taxon>
        <taxon>Vertebrata</taxon>
        <taxon>Euteleostomi</taxon>
        <taxon>Actinopterygii</taxon>
        <taxon>Neopterygii</taxon>
        <taxon>Teleostei</taxon>
        <taxon>Neoteleostei</taxon>
        <taxon>Acanthomorphata</taxon>
        <taxon>Ovalentaria</taxon>
        <taxon>Atherinomorphae</taxon>
        <taxon>Cyprinodontiformes</taxon>
        <taxon>Goodeidae</taxon>
        <taxon>Ilyodon</taxon>
    </lineage>
</organism>
<dbReference type="Proteomes" id="UP001482620">
    <property type="component" value="Unassembled WGS sequence"/>
</dbReference>
<proteinExistence type="predicted"/>
<evidence type="ECO:0000313" key="1">
    <source>
        <dbReference type="EMBL" id="MEQ2231113.1"/>
    </source>
</evidence>
<keyword evidence="2" id="KW-1185">Reference proteome</keyword>
<reference evidence="1 2" key="1">
    <citation type="submission" date="2021-06" db="EMBL/GenBank/DDBJ databases">
        <authorList>
            <person name="Palmer J.M."/>
        </authorList>
    </citation>
    <scope>NUCLEOTIDE SEQUENCE [LARGE SCALE GENOMIC DNA]</scope>
    <source>
        <strain evidence="2">if_2019</strain>
        <tissue evidence="1">Muscle</tissue>
    </source>
</reference>
<dbReference type="EMBL" id="JAHRIQ010030351">
    <property type="protein sequence ID" value="MEQ2231113.1"/>
    <property type="molecule type" value="Genomic_DNA"/>
</dbReference>
<accession>A0ABV0THJ4</accession>
<name>A0ABV0THJ4_9TELE</name>
<comment type="caution">
    <text evidence="1">The sequence shown here is derived from an EMBL/GenBank/DDBJ whole genome shotgun (WGS) entry which is preliminary data.</text>
</comment>
<sequence>MGRLAHRRLCEGNSYVEMCSKYAIMWWKINIWLLNAGQGASNMVNGLHLYSTLSSPQRPQSALHYNQNVIHPFIHTLTEVNYNVAKAALGRLTEVRLPHNRCHRAL</sequence>
<protein>
    <submittedName>
        <fullName evidence="1">Uncharacterized protein</fullName>
    </submittedName>
</protein>
<evidence type="ECO:0000313" key="2">
    <source>
        <dbReference type="Proteomes" id="UP001482620"/>
    </source>
</evidence>